<gene>
    <name evidence="4" type="ORF">CJ205_08120</name>
</gene>
<dbReference type="PANTHER" id="PTHR46558:SF11">
    <property type="entry name" value="HTH-TYPE TRANSCRIPTIONAL REGULATOR XRE"/>
    <property type="match status" value="1"/>
</dbReference>
<dbReference type="RefSeq" id="WP_092086131.1">
    <property type="nucleotide sequence ID" value="NZ_FNEL01000044.1"/>
</dbReference>
<dbReference type="PROSITE" id="PS50943">
    <property type="entry name" value="HTH_CROC1"/>
    <property type="match status" value="1"/>
</dbReference>
<keyword evidence="2" id="KW-1133">Transmembrane helix</keyword>
<evidence type="ECO:0000256" key="2">
    <source>
        <dbReference type="SAM" id="Phobius"/>
    </source>
</evidence>
<keyword evidence="2" id="KW-0812">Transmembrane</keyword>
<evidence type="ECO:0000313" key="4">
    <source>
        <dbReference type="EMBL" id="PMC57173.1"/>
    </source>
</evidence>
<keyword evidence="1" id="KW-0238">DNA-binding</keyword>
<evidence type="ECO:0000256" key="1">
    <source>
        <dbReference type="ARBA" id="ARBA00023125"/>
    </source>
</evidence>
<dbReference type="Pfam" id="PF01381">
    <property type="entry name" value="HTH_3"/>
    <property type="match status" value="1"/>
</dbReference>
<name>A0A1G8N8I7_9LACT</name>
<dbReference type="Proteomes" id="UP000235682">
    <property type="component" value="Unassembled WGS sequence"/>
</dbReference>
<dbReference type="GO" id="GO:0003677">
    <property type="term" value="F:DNA binding"/>
    <property type="evidence" value="ECO:0007669"/>
    <property type="project" value="UniProtKB-KW"/>
</dbReference>
<reference evidence="4 5" key="1">
    <citation type="submission" date="2017-09" db="EMBL/GenBank/DDBJ databases">
        <title>Bacterial strain isolated from the female urinary microbiota.</title>
        <authorList>
            <person name="Thomas-White K."/>
            <person name="Kumar N."/>
            <person name="Forster S."/>
            <person name="Putonti C."/>
            <person name="Lawley T."/>
            <person name="Wolfe A.J."/>
        </authorList>
    </citation>
    <scope>NUCLEOTIDE SEQUENCE [LARGE SCALE GENOMIC DNA]</scope>
    <source>
        <strain evidence="4 5">UMB0852</strain>
    </source>
</reference>
<dbReference type="AlphaFoldDB" id="A0A1G8N8I7"/>
<sequence>MDQIKIGQFLKELRKEKKITQEALAEVLNVSGRTISRWETGSNMPDISLLVDLADYYEVSVPEVINGERKRETINHETRETAIKMAEYSKNENNVEKQKLISLLIIVFGAFIISSALAIFPNESNWGSIYSIFGAIILLMGVAIRIKPLIVKRSRRMITIMGCIGVFVGLFTLLDYISVIQFHKVPRFTYSKSYGENVVEHKTLFFTVIQKNPGTENEHIEFAK</sequence>
<evidence type="ECO:0000313" key="5">
    <source>
        <dbReference type="Proteomes" id="UP000235682"/>
    </source>
</evidence>
<dbReference type="InterPro" id="IPR010982">
    <property type="entry name" value="Lambda_DNA-bd_dom_sf"/>
</dbReference>
<dbReference type="PANTHER" id="PTHR46558">
    <property type="entry name" value="TRACRIPTIONAL REGULATORY PROTEIN-RELATED-RELATED"/>
    <property type="match status" value="1"/>
</dbReference>
<evidence type="ECO:0000259" key="3">
    <source>
        <dbReference type="PROSITE" id="PS50943"/>
    </source>
</evidence>
<feature type="transmembrane region" description="Helical" evidence="2">
    <location>
        <begin position="126"/>
        <end position="146"/>
    </location>
</feature>
<proteinExistence type="predicted"/>
<accession>A0A1G8N8I7</accession>
<dbReference type="SMART" id="SM00530">
    <property type="entry name" value="HTH_XRE"/>
    <property type="match status" value="1"/>
</dbReference>
<dbReference type="OrthoDB" id="4427456at2"/>
<dbReference type="STRING" id="84521.SAMN04487994_10442"/>
<dbReference type="InterPro" id="IPR001387">
    <property type="entry name" value="Cro/C1-type_HTH"/>
</dbReference>
<dbReference type="SUPFAM" id="SSF47413">
    <property type="entry name" value="lambda repressor-like DNA-binding domains"/>
    <property type="match status" value="1"/>
</dbReference>
<dbReference type="EMBL" id="PNHE01000056">
    <property type="protein sequence ID" value="PMC57173.1"/>
    <property type="molecule type" value="Genomic_DNA"/>
</dbReference>
<feature type="domain" description="HTH cro/C1-type" evidence="3">
    <location>
        <begin position="10"/>
        <end position="64"/>
    </location>
</feature>
<keyword evidence="5" id="KW-1185">Reference proteome</keyword>
<dbReference type="Gene3D" id="1.10.260.40">
    <property type="entry name" value="lambda repressor-like DNA-binding domains"/>
    <property type="match status" value="1"/>
</dbReference>
<comment type="caution">
    <text evidence="4">The sequence shown here is derived from an EMBL/GenBank/DDBJ whole genome shotgun (WGS) entry which is preliminary data.</text>
</comment>
<dbReference type="CDD" id="cd00093">
    <property type="entry name" value="HTH_XRE"/>
    <property type="match status" value="1"/>
</dbReference>
<keyword evidence="2" id="KW-0472">Membrane</keyword>
<feature type="transmembrane region" description="Helical" evidence="2">
    <location>
        <begin position="100"/>
        <end position="120"/>
    </location>
</feature>
<protein>
    <submittedName>
        <fullName evidence="4">XRE family transcriptional regulator</fullName>
    </submittedName>
</protein>
<organism evidence="4 5">
    <name type="scientific">Dolosicoccus paucivorans</name>
    <dbReference type="NCBI Taxonomy" id="84521"/>
    <lineage>
        <taxon>Bacteria</taxon>
        <taxon>Bacillati</taxon>
        <taxon>Bacillota</taxon>
        <taxon>Bacilli</taxon>
        <taxon>Lactobacillales</taxon>
        <taxon>Aerococcaceae</taxon>
        <taxon>Dolosicoccus</taxon>
    </lineage>
</organism>
<feature type="transmembrane region" description="Helical" evidence="2">
    <location>
        <begin position="158"/>
        <end position="179"/>
    </location>
</feature>